<proteinExistence type="predicted"/>
<accession>A0ABX2EBA3</accession>
<protein>
    <submittedName>
        <fullName evidence="1">Uncharacterized protein</fullName>
    </submittedName>
</protein>
<evidence type="ECO:0000313" key="2">
    <source>
        <dbReference type="Proteomes" id="UP000737171"/>
    </source>
</evidence>
<keyword evidence="2" id="KW-1185">Reference proteome</keyword>
<reference evidence="1 2" key="1">
    <citation type="submission" date="2020-05" db="EMBL/GenBank/DDBJ databases">
        <title>Aquincola sp. isolate from soil.</title>
        <authorList>
            <person name="Han J."/>
            <person name="Kim D.-U."/>
        </authorList>
    </citation>
    <scope>NUCLEOTIDE SEQUENCE [LARGE SCALE GENOMIC DNA]</scope>
    <source>
        <strain evidence="1 2">S2</strain>
    </source>
</reference>
<name>A0ABX2EBA3_9BURK</name>
<gene>
    <name evidence="1" type="ORF">HLB44_01670</name>
</gene>
<dbReference type="EMBL" id="JABRWJ010000001">
    <property type="protein sequence ID" value="NRF65684.1"/>
    <property type="molecule type" value="Genomic_DNA"/>
</dbReference>
<comment type="caution">
    <text evidence="1">The sequence shown here is derived from an EMBL/GenBank/DDBJ whole genome shotgun (WGS) entry which is preliminary data.</text>
</comment>
<dbReference type="Proteomes" id="UP000737171">
    <property type="component" value="Unassembled WGS sequence"/>
</dbReference>
<sequence length="179" mass="19651">MLSVRFDDCGREFELRPAWAAVALPVPDGFDRFEWSEGVSSPWSAAPRWLLRCDARRLRALAEAADGGPGRLPEPQVHAAVARLLQRGRLRLVELRRRRLVDDQRAERAWVSSLVVTPSMLRSARSAAAEPAPTPSAAPALPVAVDADRQAAVLRRAAALGTPFCEECERRRAVALEPA</sequence>
<organism evidence="1 2">
    <name type="scientific">Pseudaquabacterium terrae</name>
    <dbReference type="NCBI Taxonomy" id="2732868"/>
    <lineage>
        <taxon>Bacteria</taxon>
        <taxon>Pseudomonadati</taxon>
        <taxon>Pseudomonadota</taxon>
        <taxon>Betaproteobacteria</taxon>
        <taxon>Burkholderiales</taxon>
        <taxon>Sphaerotilaceae</taxon>
        <taxon>Pseudaquabacterium</taxon>
    </lineage>
</organism>
<evidence type="ECO:0000313" key="1">
    <source>
        <dbReference type="EMBL" id="NRF65684.1"/>
    </source>
</evidence>